<accession>F7PWV8</accession>
<sequence length="148" mass="17650">MIKMLQNIYTKELQAIQNKYVFSPEIITRMDEVFNIVAEMGYDETIFNSIQPIQDLQHDVYEFRDYVKFAVWLIAETNISYDHLYYCYLYDELGHNGFIRLINIVLYNEYTNLDMLNKKINIATIDNDSVAFTTETNQRVLVRHILNN</sequence>
<reference evidence="1 2" key="2">
    <citation type="journal article" date="2013" name="PLoS ONE">
        <title>INDIGO - INtegrated Data Warehouse of MIcrobial GenOmes with Examples from the Red Sea Extremophiles.</title>
        <authorList>
            <person name="Alam I."/>
            <person name="Antunes A."/>
            <person name="Kamau A.A."/>
            <person name="Ba Alawi W."/>
            <person name="Kalkatawi M."/>
            <person name="Stingl U."/>
            <person name="Bajic V.B."/>
        </authorList>
    </citation>
    <scope>NUCLEOTIDE SEQUENCE [LARGE SCALE GENOMIC DNA]</scope>
    <source>
        <strain evidence="1 2">SSD-17B</strain>
    </source>
</reference>
<organism evidence="1 2">
    <name type="scientific">Haloplasma contractile SSD-17B</name>
    <dbReference type="NCBI Taxonomy" id="1033810"/>
    <lineage>
        <taxon>Bacteria</taxon>
        <taxon>Bacillati</taxon>
        <taxon>Mycoplasmatota</taxon>
        <taxon>Mollicutes</taxon>
        <taxon>Haloplasmatales</taxon>
        <taxon>Haloplasmataceae</taxon>
        <taxon>Haloplasma</taxon>
    </lineage>
</organism>
<name>F7PWV8_9MOLU</name>
<dbReference type="RefSeq" id="WP_008824906.1">
    <property type="nucleotide sequence ID" value="NZ_AFNU02000004.1"/>
</dbReference>
<evidence type="ECO:0000313" key="1">
    <source>
        <dbReference type="EMBL" id="ERJ12515.1"/>
    </source>
</evidence>
<keyword evidence="2" id="KW-1185">Reference proteome</keyword>
<proteinExistence type="predicted"/>
<dbReference type="InParanoid" id="F7PWV8"/>
<comment type="caution">
    <text evidence="1">The sequence shown here is derived from an EMBL/GenBank/DDBJ whole genome shotgun (WGS) entry which is preliminary data.</text>
</comment>
<dbReference type="AlphaFoldDB" id="F7PWV8"/>
<dbReference type="STRING" id="1033810.HLPCO_001501"/>
<gene>
    <name evidence="1" type="ORF">HLPCO_001501</name>
</gene>
<protein>
    <submittedName>
        <fullName evidence="1">Uncharacterized protein</fullName>
    </submittedName>
</protein>
<reference evidence="1 2" key="1">
    <citation type="journal article" date="2011" name="J. Bacteriol.">
        <title>Genome sequence of Haloplasma contractile, an unusual contractile bacterium from a deep-sea anoxic brine lake.</title>
        <authorList>
            <person name="Antunes A."/>
            <person name="Alam I."/>
            <person name="El Dorry H."/>
            <person name="Siam R."/>
            <person name="Robertson A."/>
            <person name="Bajic V.B."/>
            <person name="Stingl U."/>
        </authorList>
    </citation>
    <scope>NUCLEOTIDE SEQUENCE [LARGE SCALE GENOMIC DNA]</scope>
    <source>
        <strain evidence="1 2">SSD-17B</strain>
    </source>
</reference>
<dbReference type="EMBL" id="AFNU02000004">
    <property type="protein sequence ID" value="ERJ12515.1"/>
    <property type="molecule type" value="Genomic_DNA"/>
</dbReference>
<evidence type="ECO:0000313" key="2">
    <source>
        <dbReference type="Proteomes" id="UP000005707"/>
    </source>
</evidence>
<dbReference type="Proteomes" id="UP000005707">
    <property type="component" value="Unassembled WGS sequence"/>
</dbReference>